<dbReference type="EMBL" id="JBHSOG010000007">
    <property type="protein sequence ID" value="MFC5767995.1"/>
    <property type="molecule type" value="Genomic_DNA"/>
</dbReference>
<evidence type="ECO:0000313" key="2">
    <source>
        <dbReference type="EMBL" id="MFC5767995.1"/>
    </source>
</evidence>
<organism evidence="2 3">
    <name type="scientific">Thauera sinica</name>
    <dbReference type="NCBI Taxonomy" id="2665146"/>
    <lineage>
        <taxon>Bacteria</taxon>
        <taxon>Pseudomonadati</taxon>
        <taxon>Pseudomonadota</taxon>
        <taxon>Betaproteobacteria</taxon>
        <taxon>Rhodocyclales</taxon>
        <taxon>Zoogloeaceae</taxon>
        <taxon>Thauera</taxon>
    </lineage>
</organism>
<comment type="caution">
    <text evidence="2">The sequence shown here is derived from an EMBL/GenBank/DDBJ whole genome shotgun (WGS) entry which is preliminary data.</text>
</comment>
<accession>A0ABW1ALD9</accession>
<reference evidence="3" key="1">
    <citation type="journal article" date="2019" name="Int. J. Syst. Evol. Microbiol.">
        <title>The Global Catalogue of Microorganisms (GCM) 10K type strain sequencing project: providing services to taxonomists for standard genome sequencing and annotation.</title>
        <authorList>
            <consortium name="The Broad Institute Genomics Platform"/>
            <consortium name="The Broad Institute Genome Sequencing Center for Infectious Disease"/>
            <person name="Wu L."/>
            <person name="Ma J."/>
        </authorList>
    </citation>
    <scope>NUCLEOTIDE SEQUENCE [LARGE SCALE GENOMIC DNA]</scope>
    <source>
        <strain evidence="3">SHR3</strain>
    </source>
</reference>
<gene>
    <name evidence="2" type="ORF">ACFPTN_01280</name>
</gene>
<sequence>MTNAPILAPVAEAKKLAQRYRMLAAKSPGIAREAAERGTVCIAGAAPARRAGIPGGPARACGCRGYVPARTPGSRPAGKAAAQHIADAVRDIEAAMPADGAEGNGFQTVGAGGVAAGSPAALPDAEKAGNAGGSAMAQPQAIAGDADTPRARIMGSTASTTAAAAGEAAGDSGFAVPGADGRADIGPDAVQVALAGTLAAAGITEVDRQAGGKRKKPAGDVGGFPFYTGVCRPRCRPDHMRAIIASPNAEQPTSVAPSIRRAKS</sequence>
<evidence type="ECO:0000313" key="3">
    <source>
        <dbReference type="Proteomes" id="UP001595974"/>
    </source>
</evidence>
<proteinExistence type="predicted"/>
<evidence type="ECO:0000256" key="1">
    <source>
        <dbReference type="SAM" id="MobiDB-lite"/>
    </source>
</evidence>
<protein>
    <submittedName>
        <fullName evidence="2">Uncharacterized protein</fullName>
    </submittedName>
</protein>
<dbReference type="RefSeq" id="WP_157748577.1">
    <property type="nucleotide sequence ID" value="NZ_JBHSOG010000007.1"/>
</dbReference>
<dbReference type="Proteomes" id="UP001595974">
    <property type="component" value="Unassembled WGS sequence"/>
</dbReference>
<name>A0ABW1ALD9_9RHOO</name>
<feature type="region of interest" description="Disordered" evidence="1">
    <location>
        <begin position="244"/>
        <end position="264"/>
    </location>
</feature>
<keyword evidence="3" id="KW-1185">Reference proteome</keyword>